<dbReference type="Pfam" id="PF00903">
    <property type="entry name" value="Glyoxalase"/>
    <property type="match status" value="1"/>
</dbReference>
<accession>A0ABN1RUT3</accession>
<name>A0ABN1RUT3_9ACTN</name>
<dbReference type="Gene3D" id="3.10.180.10">
    <property type="entry name" value="2,3-Dihydroxybiphenyl 1,2-Dioxygenase, domain 1"/>
    <property type="match status" value="1"/>
</dbReference>
<proteinExistence type="predicted"/>
<evidence type="ECO:0000313" key="3">
    <source>
        <dbReference type="Proteomes" id="UP001500665"/>
    </source>
</evidence>
<organism evidence="2 3">
    <name type="scientific">Actinocorallia libanotica</name>
    <dbReference type="NCBI Taxonomy" id="46162"/>
    <lineage>
        <taxon>Bacteria</taxon>
        <taxon>Bacillati</taxon>
        <taxon>Actinomycetota</taxon>
        <taxon>Actinomycetes</taxon>
        <taxon>Streptosporangiales</taxon>
        <taxon>Thermomonosporaceae</taxon>
        <taxon>Actinocorallia</taxon>
    </lineage>
</organism>
<evidence type="ECO:0000313" key="2">
    <source>
        <dbReference type="EMBL" id="GAA0964437.1"/>
    </source>
</evidence>
<dbReference type="EMBL" id="BAAAHH010000034">
    <property type="protein sequence ID" value="GAA0964437.1"/>
    <property type="molecule type" value="Genomic_DNA"/>
</dbReference>
<dbReference type="Proteomes" id="UP001500665">
    <property type="component" value="Unassembled WGS sequence"/>
</dbReference>
<dbReference type="SUPFAM" id="SSF54593">
    <property type="entry name" value="Glyoxalase/Bleomycin resistance protein/Dihydroxybiphenyl dioxygenase"/>
    <property type="match status" value="1"/>
</dbReference>
<dbReference type="PANTHER" id="PTHR33993">
    <property type="entry name" value="GLYOXALASE-RELATED"/>
    <property type="match status" value="1"/>
</dbReference>
<reference evidence="2 3" key="1">
    <citation type="journal article" date="2019" name="Int. J. Syst. Evol. Microbiol.">
        <title>The Global Catalogue of Microorganisms (GCM) 10K type strain sequencing project: providing services to taxonomists for standard genome sequencing and annotation.</title>
        <authorList>
            <consortium name="The Broad Institute Genomics Platform"/>
            <consortium name="The Broad Institute Genome Sequencing Center for Infectious Disease"/>
            <person name="Wu L."/>
            <person name="Ma J."/>
        </authorList>
    </citation>
    <scope>NUCLEOTIDE SEQUENCE [LARGE SCALE GENOMIC DNA]</scope>
    <source>
        <strain evidence="2 3">JCM 10696</strain>
    </source>
</reference>
<dbReference type="PANTHER" id="PTHR33993:SF14">
    <property type="entry name" value="GB|AAF24581.1"/>
    <property type="match status" value="1"/>
</dbReference>
<comment type="caution">
    <text evidence="2">The sequence shown here is derived from an EMBL/GenBank/DDBJ whole genome shotgun (WGS) entry which is preliminary data.</text>
</comment>
<dbReference type="PROSITE" id="PS51819">
    <property type="entry name" value="VOC"/>
    <property type="match status" value="1"/>
</dbReference>
<gene>
    <name evidence="2" type="ORF">GCM10009550_62270</name>
</gene>
<dbReference type="InterPro" id="IPR004360">
    <property type="entry name" value="Glyas_Fos-R_dOase_dom"/>
</dbReference>
<feature type="domain" description="VOC" evidence="1">
    <location>
        <begin position="10"/>
        <end position="127"/>
    </location>
</feature>
<evidence type="ECO:0000259" key="1">
    <source>
        <dbReference type="PROSITE" id="PS51819"/>
    </source>
</evidence>
<keyword evidence="3" id="KW-1185">Reference proteome</keyword>
<dbReference type="RefSeq" id="WP_344244834.1">
    <property type="nucleotide sequence ID" value="NZ_BAAAHH010000034.1"/>
</dbReference>
<protein>
    <recommendedName>
        <fullName evidence="1">VOC domain-containing protein</fullName>
    </recommendedName>
</protein>
<sequence length="239" mass="25422">MPVGSGAMNEFCWMDLKVRDVATTAAFFSAALGWRFAVDETDWRRAVKVTAGGLQIGSVSDLAGPLYPPGIPAHVAYYLAVDDVDRRAAAAEADGARLVLAPSDAGDQGRIATLVDPFGAAFSLWQPCGFRGWDLPAAPPVHGPHRMVLACADPRRAERFYREVLGAALASADFVPRQGTDPLTPQWELALVSDDLAGLADRAREHGGGSFVRFEDRGLSSLRLCGPEGTAFRIRAAGG</sequence>
<dbReference type="InterPro" id="IPR037523">
    <property type="entry name" value="VOC_core"/>
</dbReference>
<dbReference type="InterPro" id="IPR029068">
    <property type="entry name" value="Glyas_Bleomycin-R_OHBP_Dase"/>
</dbReference>
<dbReference type="InterPro" id="IPR052164">
    <property type="entry name" value="Anthracycline_SecMetBiosynth"/>
</dbReference>